<organism evidence="1 2">
    <name type="scientific">Bacillus salacetis</name>
    <dbReference type="NCBI Taxonomy" id="2315464"/>
    <lineage>
        <taxon>Bacteria</taxon>
        <taxon>Bacillati</taxon>
        <taxon>Bacillota</taxon>
        <taxon>Bacilli</taxon>
        <taxon>Bacillales</taxon>
        <taxon>Bacillaceae</taxon>
        <taxon>Bacillus</taxon>
    </lineage>
</organism>
<dbReference type="EMBL" id="QXIR01000007">
    <property type="protein sequence ID" value="RIW35689.1"/>
    <property type="molecule type" value="Genomic_DNA"/>
</dbReference>
<keyword evidence="2" id="KW-1185">Reference proteome</keyword>
<comment type="caution">
    <text evidence="1">The sequence shown here is derived from an EMBL/GenBank/DDBJ whole genome shotgun (WGS) entry which is preliminary data.</text>
</comment>
<evidence type="ECO:0000313" key="2">
    <source>
        <dbReference type="Proteomes" id="UP000265801"/>
    </source>
</evidence>
<gene>
    <name evidence="1" type="ORF">D3H55_07345</name>
</gene>
<name>A0A3A1R1N7_9BACI</name>
<dbReference type="AlphaFoldDB" id="A0A3A1R1N7"/>
<proteinExistence type="predicted"/>
<protein>
    <submittedName>
        <fullName evidence="1">Uncharacterized protein</fullName>
    </submittedName>
</protein>
<dbReference type="Proteomes" id="UP000265801">
    <property type="component" value="Unassembled WGS sequence"/>
</dbReference>
<sequence>MALFVNFVAIQYKFQLISWYIVVKTPVRRKEKSCSFFFESKTFVYRGKIRHQGFSESNNIFENSLLYK</sequence>
<accession>A0A3A1R1N7</accession>
<evidence type="ECO:0000313" key="1">
    <source>
        <dbReference type="EMBL" id="RIW35689.1"/>
    </source>
</evidence>
<reference evidence="1 2" key="1">
    <citation type="submission" date="2018-09" db="EMBL/GenBank/DDBJ databases">
        <title>Bacillus saliacetes sp. nov., isolated from Thai shrimp paste (Ka-pi).</title>
        <authorList>
            <person name="Daroonpunt R."/>
            <person name="Tanasupawat S."/>
            <person name="Yiamsombut S."/>
        </authorList>
    </citation>
    <scope>NUCLEOTIDE SEQUENCE [LARGE SCALE GENOMIC DNA]</scope>
    <source>
        <strain evidence="1 2">SKP7-4</strain>
    </source>
</reference>